<organism evidence="2 3">
    <name type="scientific">Panicum miliaceum</name>
    <name type="common">Proso millet</name>
    <name type="synonym">Broomcorn millet</name>
    <dbReference type="NCBI Taxonomy" id="4540"/>
    <lineage>
        <taxon>Eukaryota</taxon>
        <taxon>Viridiplantae</taxon>
        <taxon>Streptophyta</taxon>
        <taxon>Embryophyta</taxon>
        <taxon>Tracheophyta</taxon>
        <taxon>Spermatophyta</taxon>
        <taxon>Magnoliopsida</taxon>
        <taxon>Liliopsida</taxon>
        <taxon>Poales</taxon>
        <taxon>Poaceae</taxon>
        <taxon>PACMAD clade</taxon>
        <taxon>Panicoideae</taxon>
        <taxon>Panicodae</taxon>
        <taxon>Paniceae</taxon>
        <taxon>Panicinae</taxon>
        <taxon>Panicum</taxon>
        <taxon>Panicum sect. Panicum</taxon>
    </lineage>
</organism>
<reference evidence="3" key="1">
    <citation type="journal article" date="2019" name="Nat. Commun.">
        <title>The genome of broomcorn millet.</title>
        <authorList>
            <person name="Zou C."/>
            <person name="Miki D."/>
            <person name="Li D."/>
            <person name="Tang Q."/>
            <person name="Xiao L."/>
            <person name="Rajput S."/>
            <person name="Deng P."/>
            <person name="Jia W."/>
            <person name="Huang R."/>
            <person name="Zhang M."/>
            <person name="Sun Y."/>
            <person name="Hu J."/>
            <person name="Fu X."/>
            <person name="Schnable P.S."/>
            <person name="Li F."/>
            <person name="Zhang H."/>
            <person name="Feng B."/>
            <person name="Zhu X."/>
            <person name="Liu R."/>
            <person name="Schnable J.C."/>
            <person name="Zhu J.-K."/>
            <person name="Zhang H."/>
        </authorList>
    </citation>
    <scope>NUCLEOTIDE SEQUENCE [LARGE SCALE GENOMIC DNA]</scope>
</reference>
<proteinExistence type="predicted"/>
<evidence type="ECO:0000256" key="1">
    <source>
        <dbReference type="SAM" id="MobiDB-lite"/>
    </source>
</evidence>
<dbReference type="EMBL" id="PQIB02000010">
    <property type="protein sequence ID" value="RLM92020.1"/>
    <property type="molecule type" value="Genomic_DNA"/>
</dbReference>
<gene>
    <name evidence="2" type="ORF">C2845_PM08G00070</name>
</gene>
<evidence type="ECO:0000313" key="2">
    <source>
        <dbReference type="EMBL" id="RLM92020.1"/>
    </source>
</evidence>
<feature type="compositionally biased region" description="Low complexity" evidence="1">
    <location>
        <begin position="13"/>
        <end position="25"/>
    </location>
</feature>
<name>A0A3L6QYI7_PANMI</name>
<dbReference type="AlphaFoldDB" id="A0A3L6QYI7"/>
<keyword evidence="3" id="KW-1185">Reference proteome</keyword>
<dbReference type="Proteomes" id="UP000275267">
    <property type="component" value="Unassembled WGS sequence"/>
</dbReference>
<comment type="caution">
    <text evidence="2">The sequence shown here is derived from an EMBL/GenBank/DDBJ whole genome shotgun (WGS) entry which is preliminary data.</text>
</comment>
<protein>
    <submittedName>
        <fullName evidence="2">Uncharacterized protein</fullName>
    </submittedName>
</protein>
<evidence type="ECO:0000313" key="3">
    <source>
        <dbReference type="Proteomes" id="UP000275267"/>
    </source>
</evidence>
<accession>A0A3L6QYI7</accession>
<feature type="region of interest" description="Disordered" evidence="1">
    <location>
        <begin position="13"/>
        <end position="34"/>
    </location>
</feature>
<sequence length="97" mass="10951">MFRATWNRCCGESFSAAQPSDSSSDNKMHASRTNETWGRVTEKLLLSVQGPGRSKKEDFFFKDRKQLLSSKAKWSYLAFWGPAQPTSDNQCIPLASN</sequence>